<reference evidence="2" key="1">
    <citation type="submission" date="2021-04" db="EMBL/GenBank/DDBJ databases">
        <authorList>
            <consortium name="Molecular Ecology Group"/>
        </authorList>
    </citation>
    <scope>NUCLEOTIDE SEQUENCE</scope>
</reference>
<name>A0A8S3ZCP7_9EUPU</name>
<keyword evidence="1" id="KW-0175">Coiled coil</keyword>
<accession>A0A8S3ZCP7</accession>
<keyword evidence="3" id="KW-1185">Reference proteome</keyword>
<comment type="caution">
    <text evidence="2">The sequence shown here is derived from an EMBL/GenBank/DDBJ whole genome shotgun (WGS) entry which is preliminary data.</text>
</comment>
<dbReference type="PANTHER" id="PTHR22028:SF5">
    <property type="entry name" value="COILED-COIL DOMAIN-CONTAINING PROTEIN 191"/>
    <property type="match status" value="1"/>
</dbReference>
<evidence type="ECO:0000313" key="2">
    <source>
        <dbReference type="EMBL" id="CAG5127284.1"/>
    </source>
</evidence>
<feature type="coiled-coil region" evidence="1">
    <location>
        <begin position="292"/>
        <end position="371"/>
    </location>
</feature>
<sequence>CLHRHLTAWYDLVLSKRLLMGKIKAMSDWKLMLKVWGAWRLHARRQKLEMETEIHERNVIDTERKRLTAERHYTHAVLKRCFLAWHQFITEMIERKELEKEQERTKSKIMSLLNAVASGRMSNEDHRTEDGQYSQFSSPLTIAHNARSHNNTHKDCCSTVTKRHLKMIETDSNMQQKYTDAEIRKKFGTQPWMNRHFVVNNFENRYTAQQQTLREQQSQIREQRQLIEELQYHQRQQTLRQQLSQISDLHLPAPSAEVEEQSSAITSSHASCAVVRVNNTKYLKVLKNVEDRAAKRAKLKAEREERKRKQEEDKLAQLQKIEEETQKTLEAERKAKIEDYRQRKRLEKQKEEEKRKELAKLEEMNKLADEHYKRSLMKYRGLLPFKKIISLSKKQWVMAIKHRDREVVRQCIQAWRLFADEEINRKQSMADQMSQVLVIKHTFQKWKNYKHHMKFLNQRAARHYDSHLKSQCFSAWVEWKTTEREDTQQKLEAADSHFLKTLTRKTFLSWRDLPEKLRREQEREKRRMELRQKVAELIPDFSPQMPNVVTESGELS</sequence>
<feature type="coiled-coil region" evidence="1">
    <location>
        <begin position="199"/>
        <end position="233"/>
    </location>
</feature>
<dbReference type="AlphaFoldDB" id="A0A8S3ZCP7"/>
<evidence type="ECO:0000313" key="3">
    <source>
        <dbReference type="Proteomes" id="UP000678393"/>
    </source>
</evidence>
<dbReference type="InterPro" id="IPR052270">
    <property type="entry name" value="CACF_protein"/>
</dbReference>
<dbReference type="Proteomes" id="UP000678393">
    <property type="component" value="Unassembled WGS sequence"/>
</dbReference>
<dbReference type="OrthoDB" id="6256972at2759"/>
<gene>
    <name evidence="2" type="ORF">CUNI_LOCUS12842</name>
</gene>
<proteinExistence type="predicted"/>
<organism evidence="2 3">
    <name type="scientific">Candidula unifasciata</name>
    <dbReference type="NCBI Taxonomy" id="100452"/>
    <lineage>
        <taxon>Eukaryota</taxon>
        <taxon>Metazoa</taxon>
        <taxon>Spiralia</taxon>
        <taxon>Lophotrochozoa</taxon>
        <taxon>Mollusca</taxon>
        <taxon>Gastropoda</taxon>
        <taxon>Heterobranchia</taxon>
        <taxon>Euthyneura</taxon>
        <taxon>Panpulmonata</taxon>
        <taxon>Eupulmonata</taxon>
        <taxon>Stylommatophora</taxon>
        <taxon>Helicina</taxon>
        <taxon>Helicoidea</taxon>
        <taxon>Geomitridae</taxon>
        <taxon>Candidula</taxon>
    </lineage>
</organism>
<feature type="non-terminal residue" evidence="2">
    <location>
        <position position="556"/>
    </location>
</feature>
<evidence type="ECO:0000256" key="1">
    <source>
        <dbReference type="SAM" id="Coils"/>
    </source>
</evidence>
<protein>
    <submittedName>
        <fullName evidence="2">Uncharacterized protein</fullName>
    </submittedName>
</protein>
<dbReference type="EMBL" id="CAJHNH020002635">
    <property type="protein sequence ID" value="CAG5127284.1"/>
    <property type="molecule type" value="Genomic_DNA"/>
</dbReference>
<dbReference type="PANTHER" id="PTHR22028">
    <property type="entry name" value="SFI1 SPINDLE BODY DOMAIN-CONTAINING PROTEIN-RELATED"/>
    <property type="match status" value="1"/>
</dbReference>